<evidence type="ECO:0000259" key="8">
    <source>
        <dbReference type="Pfam" id="PF24160"/>
    </source>
</evidence>
<evidence type="ECO:0000313" key="10">
    <source>
        <dbReference type="Proteomes" id="UP000612055"/>
    </source>
</evidence>
<gene>
    <name evidence="9" type="ORF">HYH03_010832</name>
</gene>
<dbReference type="Pfam" id="PF04884">
    <property type="entry name" value="UVB_sens_prot"/>
    <property type="match status" value="1"/>
</dbReference>
<feature type="domain" description="Root UVB sensitive protein C-terminal" evidence="8">
    <location>
        <begin position="413"/>
        <end position="515"/>
    </location>
</feature>
<organism evidence="9 10">
    <name type="scientific">Edaphochlamys debaryana</name>
    <dbReference type="NCBI Taxonomy" id="47281"/>
    <lineage>
        <taxon>Eukaryota</taxon>
        <taxon>Viridiplantae</taxon>
        <taxon>Chlorophyta</taxon>
        <taxon>core chlorophytes</taxon>
        <taxon>Chlorophyceae</taxon>
        <taxon>CS clade</taxon>
        <taxon>Chlamydomonadales</taxon>
        <taxon>Chlamydomonadales incertae sedis</taxon>
        <taxon>Edaphochlamys</taxon>
    </lineage>
</organism>
<dbReference type="OrthoDB" id="364779at2759"/>
<comment type="similarity">
    <text evidence="2">Belongs to the RUS1 family.</text>
</comment>
<evidence type="ECO:0000256" key="3">
    <source>
        <dbReference type="ARBA" id="ARBA00022692"/>
    </source>
</evidence>
<keyword evidence="3" id="KW-0812">Transmembrane</keyword>
<dbReference type="InterPro" id="IPR054549">
    <property type="entry name" value="UVB_sens_RUS_dom"/>
</dbReference>
<feature type="compositionally biased region" description="Basic and acidic residues" evidence="6">
    <location>
        <begin position="537"/>
        <end position="550"/>
    </location>
</feature>
<dbReference type="GO" id="GO:0016020">
    <property type="term" value="C:membrane"/>
    <property type="evidence" value="ECO:0007669"/>
    <property type="project" value="UniProtKB-SubCell"/>
</dbReference>
<comment type="subcellular location">
    <subcellularLocation>
        <location evidence="1">Membrane</location>
    </subcellularLocation>
</comment>
<feature type="region of interest" description="Disordered" evidence="6">
    <location>
        <begin position="349"/>
        <end position="370"/>
    </location>
</feature>
<sequence>MAPAETGSPLLQEFHCGHPVNPTDVARGGRGRRAGGAGGSVLAVLRAAFLPEGYPASVSPDYISFQAWDTVQALCSYVRGMLTSAAIMRGVGVGEQASTPLAAVFTFFVRDMAGMLGGILFAYLEGSGFDSCAKQWRLFADVTNDLGMTVELASPLLPRSAFLPCAVFGSIARSVTGVAGGATRAALTQHFAVRGNNADVAAKEQSQETATTIIGMVVGMAVTRLLNAHPHPPAALDGAEADPSAAAAAAAAAARNAALAWLVFIALTVLHVWANVRAMRCLVLSSLNQPRLEILVDRYLRDGTTLGPVALSLREDLTPPPFRRLLDWATGAASRRPVHLHYGSRASAVLPGDHGRGGPHASSSSHDSHQTLEQLLVRQGRRCYLLIASMAGAGALRQRGGGGGYNRNHQPQVQVHVVLHRAAEPADQLRAFVHAHCLQHQVRQQQHQLASAAAAEGAKPAEVAAAAAGASLLAAERAADDWMATHYEALVSGLAAAGWQLGRVALPRPAWTAEWATPGAGTEAGVEAGAQGAARAGQREEGMLGGLHEA</sequence>
<keyword evidence="4" id="KW-1133">Transmembrane helix</keyword>
<feature type="compositionally biased region" description="Low complexity" evidence="6">
    <location>
        <begin position="520"/>
        <end position="536"/>
    </location>
</feature>
<dbReference type="Proteomes" id="UP000612055">
    <property type="component" value="Unassembled WGS sequence"/>
</dbReference>
<accession>A0A835XW60</accession>
<proteinExistence type="inferred from homology"/>
<dbReference type="AlphaFoldDB" id="A0A835XW60"/>
<protein>
    <submittedName>
        <fullName evidence="9">Uncharacterized protein</fullName>
    </submittedName>
</protein>
<comment type="caution">
    <text evidence="9">The sequence shown here is derived from an EMBL/GenBank/DDBJ whole genome shotgun (WGS) entry which is preliminary data.</text>
</comment>
<dbReference type="InterPro" id="IPR006968">
    <property type="entry name" value="RUS_fam"/>
</dbReference>
<dbReference type="Pfam" id="PF24160">
    <property type="entry name" value="UVB_sens_C"/>
    <property type="match status" value="1"/>
</dbReference>
<reference evidence="9" key="1">
    <citation type="journal article" date="2020" name="bioRxiv">
        <title>Comparative genomics of Chlamydomonas.</title>
        <authorList>
            <person name="Craig R.J."/>
            <person name="Hasan A.R."/>
            <person name="Ness R.W."/>
            <person name="Keightley P.D."/>
        </authorList>
    </citation>
    <scope>NUCLEOTIDE SEQUENCE</scope>
    <source>
        <strain evidence="9">CCAP 11/70</strain>
    </source>
</reference>
<evidence type="ECO:0000256" key="4">
    <source>
        <dbReference type="ARBA" id="ARBA00022989"/>
    </source>
</evidence>
<dbReference type="PANTHER" id="PTHR12770">
    <property type="entry name" value="RUS1 FAMILY PROTEIN C16ORF58"/>
    <property type="match status" value="1"/>
</dbReference>
<dbReference type="EMBL" id="JAEHOE010000058">
    <property type="protein sequence ID" value="KAG2490919.1"/>
    <property type="molecule type" value="Genomic_DNA"/>
</dbReference>
<evidence type="ECO:0000256" key="5">
    <source>
        <dbReference type="ARBA" id="ARBA00023136"/>
    </source>
</evidence>
<evidence type="ECO:0000313" key="9">
    <source>
        <dbReference type="EMBL" id="KAG2490919.1"/>
    </source>
</evidence>
<name>A0A835XW60_9CHLO</name>
<evidence type="ECO:0000256" key="1">
    <source>
        <dbReference type="ARBA" id="ARBA00004370"/>
    </source>
</evidence>
<dbReference type="InterPro" id="IPR055412">
    <property type="entry name" value="UVB_sens_C"/>
</dbReference>
<feature type="region of interest" description="Disordered" evidence="6">
    <location>
        <begin position="520"/>
        <end position="550"/>
    </location>
</feature>
<keyword evidence="5" id="KW-0472">Membrane</keyword>
<keyword evidence="10" id="KW-1185">Reference proteome</keyword>
<evidence type="ECO:0000256" key="6">
    <source>
        <dbReference type="SAM" id="MobiDB-lite"/>
    </source>
</evidence>
<feature type="domain" description="Protein root UVB sensitive/RUS" evidence="7">
    <location>
        <begin position="40"/>
        <end position="302"/>
    </location>
</feature>
<evidence type="ECO:0000259" key="7">
    <source>
        <dbReference type="Pfam" id="PF04884"/>
    </source>
</evidence>
<evidence type="ECO:0000256" key="2">
    <source>
        <dbReference type="ARBA" id="ARBA00007558"/>
    </source>
</evidence>
<dbReference type="PANTHER" id="PTHR12770:SF31">
    <property type="entry name" value="RUS FAMILY MEMBER 1"/>
    <property type="match status" value="1"/>
</dbReference>